<gene>
    <name evidence="2" type="ORF">TWF730_002694</name>
</gene>
<protein>
    <submittedName>
        <fullName evidence="2">Uncharacterized protein</fullName>
    </submittedName>
</protein>
<name>A0AAV9U7H9_9PEZI</name>
<evidence type="ECO:0000313" key="2">
    <source>
        <dbReference type="EMBL" id="KAK6337288.1"/>
    </source>
</evidence>
<accession>A0AAV9U7H9</accession>
<proteinExistence type="predicted"/>
<sequence>MKFCILTVIASAAVIHTATAAPTGNAVAESAATDLEARQGPNKASCFYHSPAAPWREFTVITSGPWTRNDWGRGLLDNLRGQCGVISNWKFEYNGSNGDGRATFWTDLVHPANCVKDAIWLASGPVNYEAYCAHV</sequence>
<dbReference type="EMBL" id="JAVHNS010000013">
    <property type="protein sequence ID" value="KAK6337288.1"/>
    <property type="molecule type" value="Genomic_DNA"/>
</dbReference>
<comment type="caution">
    <text evidence="2">The sequence shown here is derived from an EMBL/GenBank/DDBJ whole genome shotgun (WGS) entry which is preliminary data.</text>
</comment>
<keyword evidence="1" id="KW-0732">Signal</keyword>
<keyword evidence="3" id="KW-1185">Reference proteome</keyword>
<feature type="chain" id="PRO_5043620182" evidence="1">
    <location>
        <begin position="21"/>
        <end position="135"/>
    </location>
</feature>
<evidence type="ECO:0000313" key="3">
    <source>
        <dbReference type="Proteomes" id="UP001373714"/>
    </source>
</evidence>
<dbReference type="Proteomes" id="UP001373714">
    <property type="component" value="Unassembled WGS sequence"/>
</dbReference>
<evidence type="ECO:0000256" key="1">
    <source>
        <dbReference type="SAM" id="SignalP"/>
    </source>
</evidence>
<reference evidence="2 3" key="1">
    <citation type="submission" date="2019-10" db="EMBL/GenBank/DDBJ databases">
        <authorList>
            <person name="Palmer J.M."/>
        </authorList>
    </citation>
    <scope>NUCLEOTIDE SEQUENCE [LARGE SCALE GENOMIC DNA]</scope>
    <source>
        <strain evidence="2 3">TWF730</strain>
    </source>
</reference>
<feature type="signal peptide" evidence="1">
    <location>
        <begin position="1"/>
        <end position="20"/>
    </location>
</feature>
<organism evidence="2 3">
    <name type="scientific">Orbilia blumenaviensis</name>
    <dbReference type="NCBI Taxonomy" id="1796055"/>
    <lineage>
        <taxon>Eukaryota</taxon>
        <taxon>Fungi</taxon>
        <taxon>Dikarya</taxon>
        <taxon>Ascomycota</taxon>
        <taxon>Pezizomycotina</taxon>
        <taxon>Orbiliomycetes</taxon>
        <taxon>Orbiliales</taxon>
        <taxon>Orbiliaceae</taxon>
        <taxon>Orbilia</taxon>
    </lineage>
</organism>
<dbReference type="AlphaFoldDB" id="A0AAV9U7H9"/>